<sequence length="318" mass="33466">MLRLGHAVVLAFAIACSAFPFPPVPFEPHKIVLTNDDGWAVAQIRAQYDALKAAGFDVILSSPAENESGTGSASSPPQKLNITCEFDTCPVGAPPEGFNISDPRLNYVNSFPVDSVRYGIKTLAPRFFHSPPDFIVSGPNVGNGADNLGTVIFNSGTVGAACEAAREGLPSAAFSGDTAAQVAFTTLDSEPNSTDTLAARTYASLTTSFTRALLASPLRPILPHGTTVNVNFPSTAACPEAKDFSFVFTRLLPNSNGTDVRTCGNDTLPDETTVVQGAGCFVSVTVINATSKMDVTADLQRPVFERLRDILTCLPSSS</sequence>
<dbReference type="InterPro" id="IPR002828">
    <property type="entry name" value="SurE-like_Pase/nucleotidase"/>
</dbReference>
<accession>M2QSZ7</accession>
<dbReference type="AlphaFoldDB" id="M2QSZ7"/>
<dbReference type="HOGENOM" id="CLU_045192_0_1_1"/>
<keyword evidence="2" id="KW-0479">Metal-binding</keyword>
<evidence type="ECO:0000256" key="3">
    <source>
        <dbReference type="ARBA" id="ARBA00022801"/>
    </source>
</evidence>
<dbReference type="InterPro" id="IPR036523">
    <property type="entry name" value="SurE-like_sf"/>
</dbReference>
<dbReference type="STRING" id="914234.M2QSZ7"/>
<evidence type="ECO:0000256" key="1">
    <source>
        <dbReference type="ARBA" id="ARBA00011062"/>
    </source>
</evidence>
<comment type="similarity">
    <text evidence="1">Belongs to the SurE nucleotidase family.</text>
</comment>
<organism evidence="6 7">
    <name type="scientific">Ceriporiopsis subvermispora (strain B)</name>
    <name type="common">White-rot fungus</name>
    <name type="synonym">Gelatoporia subvermispora</name>
    <dbReference type="NCBI Taxonomy" id="914234"/>
    <lineage>
        <taxon>Eukaryota</taxon>
        <taxon>Fungi</taxon>
        <taxon>Dikarya</taxon>
        <taxon>Basidiomycota</taxon>
        <taxon>Agaricomycotina</taxon>
        <taxon>Agaricomycetes</taxon>
        <taxon>Polyporales</taxon>
        <taxon>Gelatoporiaceae</taxon>
        <taxon>Gelatoporia</taxon>
    </lineage>
</organism>
<keyword evidence="3" id="KW-0378">Hydrolase</keyword>
<evidence type="ECO:0000313" key="7">
    <source>
        <dbReference type="Proteomes" id="UP000016930"/>
    </source>
</evidence>
<dbReference type="SUPFAM" id="SSF64167">
    <property type="entry name" value="SurE-like"/>
    <property type="match status" value="1"/>
</dbReference>
<dbReference type="PROSITE" id="PS51257">
    <property type="entry name" value="PROKAR_LIPOPROTEIN"/>
    <property type="match status" value="1"/>
</dbReference>
<gene>
    <name evidence="6" type="ORF">CERSUDRAFT_75455</name>
</gene>
<name>M2QSZ7_CERS8</name>
<dbReference type="PANTHER" id="PTHR30457">
    <property type="entry name" value="5'-NUCLEOTIDASE SURE"/>
    <property type="match status" value="1"/>
</dbReference>
<dbReference type="PANTHER" id="PTHR30457:SF0">
    <property type="entry name" value="PHOSPHATASE, PUTATIVE (AFU_ORTHOLOGUE AFUA_4G01070)-RELATED"/>
    <property type="match status" value="1"/>
</dbReference>
<feature type="signal peptide" evidence="4">
    <location>
        <begin position="1"/>
        <end position="18"/>
    </location>
</feature>
<dbReference type="Pfam" id="PF01975">
    <property type="entry name" value="SurE"/>
    <property type="match status" value="1"/>
</dbReference>
<dbReference type="OrthoDB" id="4018688at2759"/>
<evidence type="ECO:0000256" key="4">
    <source>
        <dbReference type="SAM" id="SignalP"/>
    </source>
</evidence>
<evidence type="ECO:0000313" key="6">
    <source>
        <dbReference type="EMBL" id="EMD35165.1"/>
    </source>
</evidence>
<keyword evidence="4" id="KW-0732">Signal</keyword>
<proteinExistence type="inferred from homology"/>
<dbReference type="Gene3D" id="3.40.1210.10">
    <property type="entry name" value="Survival protein SurE-like phosphatase/nucleotidase"/>
    <property type="match status" value="1"/>
</dbReference>
<feature type="domain" description="Survival protein SurE-like phosphatase/nucleotidase" evidence="5">
    <location>
        <begin position="31"/>
        <end position="251"/>
    </location>
</feature>
<dbReference type="InterPro" id="IPR030048">
    <property type="entry name" value="SurE"/>
</dbReference>
<dbReference type="Proteomes" id="UP000016930">
    <property type="component" value="Unassembled WGS sequence"/>
</dbReference>
<evidence type="ECO:0000259" key="5">
    <source>
        <dbReference type="Pfam" id="PF01975"/>
    </source>
</evidence>
<protein>
    <recommendedName>
        <fullName evidence="5">Survival protein SurE-like phosphatase/nucleotidase domain-containing protein</fullName>
    </recommendedName>
</protein>
<keyword evidence="7" id="KW-1185">Reference proteome</keyword>
<reference evidence="6 7" key="1">
    <citation type="journal article" date="2012" name="Proc. Natl. Acad. Sci. U.S.A.">
        <title>Comparative genomics of Ceriporiopsis subvermispora and Phanerochaete chrysosporium provide insight into selective ligninolysis.</title>
        <authorList>
            <person name="Fernandez-Fueyo E."/>
            <person name="Ruiz-Duenas F.J."/>
            <person name="Ferreira P."/>
            <person name="Floudas D."/>
            <person name="Hibbett D.S."/>
            <person name="Canessa P."/>
            <person name="Larrondo L.F."/>
            <person name="James T.Y."/>
            <person name="Seelenfreund D."/>
            <person name="Lobos S."/>
            <person name="Polanco R."/>
            <person name="Tello M."/>
            <person name="Honda Y."/>
            <person name="Watanabe T."/>
            <person name="Watanabe T."/>
            <person name="Ryu J.S."/>
            <person name="Kubicek C.P."/>
            <person name="Schmoll M."/>
            <person name="Gaskell J."/>
            <person name="Hammel K.E."/>
            <person name="St John F.J."/>
            <person name="Vanden Wymelenberg A."/>
            <person name="Sabat G."/>
            <person name="Splinter BonDurant S."/>
            <person name="Syed K."/>
            <person name="Yadav J.S."/>
            <person name="Doddapaneni H."/>
            <person name="Subramanian V."/>
            <person name="Lavin J.L."/>
            <person name="Oguiza J.A."/>
            <person name="Perez G."/>
            <person name="Pisabarro A.G."/>
            <person name="Ramirez L."/>
            <person name="Santoyo F."/>
            <person name="Master E."/>
            <person name="Coutinho P.M."/>
            <person name="Henrissat B."/>
            <person name="Lombard V."/>
            <person name="Magnuson J.K."/>
            <person name="Kuees U."/>
            <person name="Hori C."/>
            <person name="Igarashi K."/>
            <person name="Samejima M."/>
            <person name="Held B.W."/>
            <person name="Barry K.W."/>
            <person name="LaButti K.M."/>
            <person name="Lapidus A."/>
            <person name="Lindquist E.A."/>
            <person name="Lucas S.M."/>
            <person name="Riley R."/>
            <person name="Salamov A.A."/>
            <person name="Hoffmeister D."/>
            <person name="Schwenk D."/>
            <person name="Hadar Y."/>
            <person name="Yarden O."/>
            <person name="de Vries R.P."/>
            <person name="Wiebenga A."/>
            <person name="Stenlid J."/>
            <person name="Eastwood D."/>
            <person name="Grigoriev I.V."/>
            <person name="Berka R.M."/>
            <person name="Blanchette R.A."/>
            <person name="Kersten P."/>
            <person name="Martinez A.T."/>
            <person name="Vicuna R."/>
            <person name="Cullen D."/>
        </authorList>
    </citation>
    <scope>NUCLEOTIDE SEQUENCE [LARGE SCALE GENOMIC DNA]</scope>
    <source>
        <strain evidence="6 7">B</strain>
    </source>
</reference>
<dbReference type="GO" id="GO:0008252">
    <property type="term" value="F:nucleotidase activity"/>
    <property type="evidence" value="ECO:0007669"/>
    <property type="project" value="InterPro"/>
</dbReference>
<dbReference type="EMBL" id="KB445801">
    <property type="protein sequence ID" value="EMD35165.1"/>
    <property type="molecule type" value="Genomic_DNA"/>
</dbReference>
<evidence type="ECO:0000256" key="2">
    <source>
        <dbReference type="ARBA" id="ARBA00022723"/>
    </source>
</evidence>
<dbReference type="GO" id="GO:0046872">
    <property type="term" value="F:metal ion binding"/>
    <property type="evidence" value="ECO:0007669"/>
    <property type="project" value="UniProtKB-KW"/>
</dbReference>
<feature type="chain" id="PRO_5004023396" description="Survival protein SurE-like phosphatase/nucleotidase domain-containing protein" evidence="4">
    <location>
        <begin position="19"/>
        <end position="318"/>
    </location>
</feature>